<dbReference type="GO" id="GO:0006355">
    <property type="term" value="P:regulation of DNA-templated transcription"/>
    <property type="evidence" value="ECO:0007669"/>
    <property type="project" value="InterPro"/>
</dbReference>
<evidence type="ECO:0000256" key="2">
    <source>
        <dbReference type="ARBA" id="ARBA00023015"/>
    </source>
</evidence>
<dbReference type="EMBL" id="FNBU01000015">
    <property type="protein sequence ID" value="SDF56814.1"/>
    <property type="molecule type" value="Genomic_DNA"/>
</dbReference>
<dbReference type="Gene3D" id="3.40.50.2300">
    <property type="match status" value="1"/>
</dbReference>
<keyword evidence="9" id="KW-1185">Reference proteome</keyword>
<dbReference type="SUPFAM" id="SSF52172">
    <property type="entry name" value="CheY-like"/>
    <property type="match status" value="1"/>
</dbReference>
<dbReference type="GO" id="GO:0003677">
    <property type="term" value="F:DNA binding"/>
    <property type="evidence" value="ECO:0007669"/>
    <property type="project" value="UniProtKB-KW"/>
</dbReference>
<dbReference type="AlphaFoldDB" id="A0A1G7M589"/>
<evidence type="ECO:0000259" key="6">
    <source>
        <dbReference type="PROSITE" id="PS50043"/>
    </source>
</evidence>
<keyword evidence="3" id="KW-0238">DNA-binding</keyword>
<dbReference type="PANTHER" id="PTHR43214">
    <property type="entry name" value="TWO-COMPONENT RESPONSE REGULATOR"/>
    <property type="match status" value="1"/>
</dbReference>
<dbReference type="SUPFAM" id="SSF46894">
    <property type="entry name" value="C-terminal effector domain of the bipartite response regulators"/>
    <property type="match status" value="1"/>
</dbReference>
<dbReference type="Proteomes" id="UP000243333">
    <property type="component" value="Unassembled WGS sequence"/>
</dbReference>
<dbReference type="InterPro" id="IPR011006">
    <property type="entry name" value="CheY-like_superfamily"/>
</dbReference>
<protein>
    <submittedName>
        <fullName evidence="8">Two component transcriptional regulator, LuxR family</fullName>
    </submittedName>
</protein>
<organism evidence="8 9">
    <name type="scientific">Sporolituus thermophilus DSM 23256</name>
    <dbReference type="NCBI Taxonomy" id="1123285"/>
    <lineage>
        <taxon>Bacteria</taxon>
        <taxon>Bacillati</taxon>
        <taxon>Bacillota</taxon>
        <taxon>Negativicutes</taxon>
        <taxon>Selenomonadales</taxon>
        <taxon>Sporomusaceae</taxon>
        <taxon>Sporolituus</taxon>
    </lineage>
</organism>
<proteinExistence type="predicted"/>
<dbReference type="Pfam" id="PF00196">
    <property type="entry name" value="GerE"/>
    <property type="match status" value="1"/>
</dbReference>
<dbReference type="SMART" id="SM00421">
    <property type="entry name" value="HTH_LUXR"/>
    <property type="match status" value="1"/>
</dbReference>
<evidence type="ECO:0000256" key="5">
    <source>
        <dbReference type="PROSITE-ProRule" id="PRU00169"/>
    </source>
</evidence>
<evidence type="ECO:0000313" key="8">
    <source>
        <dbReference type="EMBL" id="SDF56814.1"/>
    </source>
</evidence>
<dbReference type="InterPro" id="IPR016032">
    <property type="entry name" value="Sig_transdc_resp-reg_C-effctor"/>
</dbReference>
<dbReference type="InterPro" id="IPR000792">
    <property type="entry name" value="Tscrpt_reg_LuxR_C"/>
</dbReference>
<evidence type="ECO:0000256" key="4">
    <source>
        <dbReference type="ARBA" id="ARBA00023163"/>
    </source>
</evidence>
<dbReference type="PROSITE" id="PS50043">
    <property type="entry name" value="HTH_LUXR_2"/>
    <property type="match status" value="1"/>
</dbReference>
<feature type="modified residue" description="4-aspartylphosphate" evidence="5">
    <location>
        <position position="62"/>
    </location>
</feature>
<evidence type="ECO:0000256" key="3">
    <source>
        <dbReference type="ARBA" id="ARBA00023125"/>
    </source>
</evidence>
<dbReference type="SMART" id="SM00448">
    <property type="entry name" value="REC"/>
    <property type="match status" value="1"/>
</dbReference>
<evidence type="ECO:0000259" key="7">
    <source>
        <dbReference type="PROSITE" id="PS50110"/>
    </source>
</evidence>
<dbReference type="InterPro" id="IPR039420">
    <property type="entry name" value="WalR-like"/>
</dbReference>
<dbReference type="InterPro" id="IPR058245">
    <property type="entry name" value="NreC/VraR/RcsB-like_REC"/>
</dbReference>
<dbReference type="PRINTS" id="PR00038">
    <property type="entry name" value="HTHLUXR"/>
</dbReference>
<gene>
    <name evidence="8" type="ORF">SAMN05660235_02015</name>
</gene>
<dbReference type="InterPro" id="IPR001789">
    <property type="entry name" value="Sig_transdc_resp-reg_receiver"/>
</dbReference>
<name>A0A1G7M589_9FIRM</name>
<dbReference type="GO" id="GO:0000160">
    <property type="term" value="P:phosphorelay signal transduction system"/>
    <property type="evidence" value="ECO:0007669"/>
    <property type="project" value="InterPro"/>
</dbReference>
<keyword evidence="4" id="KW-0804">Transcription</keyword>
<feature type="domain" description="Response regulatory" evidence="7">
    <location>
        <begin position="11"/>
        <end position="127"/>
    </location>
</feature>
<reference evidence="9" key="1">
    <citation type="submission" date="2016-10" db="EMBL/GenBank/DDBJ databases">
        <authorList>
            <person name="Varghese N."/>
            <person name="Submissions S."/>
        </authorList>
    </citation>
    <scope>NUCLEOTIDE SEQUENCE [LARGE SCALE GENOMIC DNA]</scope>
    <source>
        <strain evidence="9">DSM 23256</strain>
    </source>
</reference>
<dbReference type="STRING" id="1123285.SAMN05660235_02015"/>
<dbReference type="PROSITE" id="PS50110">
    <property type="entry name" value="RESPONSE_REGULATORY"/>
    <property type="match status" value="1"/>
</dbReference>
<sequence>MSGVDHMAKIKIILADDHAVLRAGLKLLLNNEPDFTVAGEAADGQQVLRLLERETADVLILDLAMPVMGGLEVIRELKSRGCPVKILVLTMHEDEQYLKEAMRIGALGYVEKKAVDTELFQAIRTVAKGRRYLNPAKTQELLGSLLAGAAAHPADDPYTLLSFREREVLKYMVRGYSLSEIAKMLCISVKTVDTHKTRIMNKLGYTEKSQLVEYALKHGLLTTKLTR</sequence>
<evidence type="ECO:0000313" key="9">
    <source>
        <dbReference type="Proteomes" id="UP000243333"/>
    </source>
</evidence>
<dbReference type="CDD" id="cd06170">
    <property type="entry name" value="LuxR_C_like"/>
    <property type="match status" value="1"/>
</dbReference>
<dbReference type="Pfam" id="PF00072">
    <property type="entry name" value="Response_reg"/>
    <property type="match status" value="1"/>
</dbReference>
<feature type="domain" description="HTH luxR-type" evidence="6">
    <location>
        <begin position="154"/>
        <end position="219"/>
    </location>
</feature>
<evidence type="ECO:0000256" key="1">
    <source>
        <dbReference type="ARBA" id="ARBA00022553"/>
    </source>
</evidence>
<accession>A0A1G7M589</accession>
<dbReference type="PANTHER" id="PTHR43214:SF41">
    <property type="entry name" value="NITRATE_NITRITE RESPONSE REGULATOR PROTEIN NARP"/>
    <property type="match status" value="1"/>
</dbReference>
<keyword evidence="2" id="KW-0805">Transcription regulation</keyword>
<dbReference type="CDD" id="cd17535">
    <property type="entry name" value="REC_NarL-like"/>
    <property type="match status" value="1"/>
</dbReference>
<keyword evidence="1 5" id="KW-0597">Phosphoprotein</keyword>